<accession>A0A8X6NPZ7</accession>
<reference evidence="21" key="1">
    <citation type="submission" date="2020-08" db="EMBL/GenBank/DDBJ databases">
        <title>Multicomponent nature underlies the extraordinary mechanical properties of spider dragline silk.</title>
        <authorList>
            <person name="Kono N."/>
            <person name="Nakamura H."/>
            <person name="Mori M."/>
            <person name="Yoshida Y."/>
            <person name="Ohtoshi R."/>
            <person name="Malay A.D."/>
            <person name="Moran D.A.P."/>
            <person name="Tomita M."/>
            <person name="Numata K."/>
            <person name="Arakawa K."/>
        </authorList>
    </citation>
    <scope>NUCLEOTIDE SEQUENCE</scope>
</reference>
<dbReference type="GO" id="GO:0090729">
    <property type="term" value="F:toxin activity"/>
    <property type="evidence" value="ECO:0007669"/>
    <property type="project" value="UniProtKB-KW"/>
</dbReference>
<keyword evidence="16" id="KW-0539">Nucleus</keyword>
<dbReference type="InterPro" id="IPR002110">
    <property type="entry name" value="Ankyrin_rpt"/>
</dbReference>
<keyword evidence="17" id="KW-1053">Target membrane</keyword>
<keyword evidence="7" id="KW-1052">Target cell membrane</keyword>
<keyword evidence="5" id="KW-0268">Exocytosis</keyword>
<feature type="region of interest" description="Disordered" evidence="19">
    <location>
        <begin position="1302"/>
        <end position="1344"/>
    </location>
</feature>
<dbReference type="GO" id="GO:0003712">
    <property type="term" value="F:transcription coregulator activity"/>
    <property type="evidence" value="ECO:0007669"/>
    <property type="project" value="TreeGrafter"/>
</dbReference>
<evidence type="ECO:0000256" key="16">
    <source>
        <dbReference type="ARBA" id="ARBA00023242"/>
    </source>
</evidence>
<feature type="domain" description="CG-1" evidence="20">
    <location>
        <begin position="20"/>
        <end position="145"/>
    </location>
</feature>
<dbReference type="Proteomes" id="UP000887013">
    <property type="component" value="Unassembled WGS sequence"/>
</dbReference>
<feature type="compositionally biased region" description="Low complexity" evidence="19">
    <location>
        <begin position="258"/>
        <end position="286"/>
    </location>
</feature>
<evidence type="ECO:0000256" key="7">
    <source>
        <dbReference type="ARBA" id="ARBA00022537"/>
    </source>
</evidence>
<dbReference type="Gene3D" id="2.60.40.10">
    <property type="entry name" value="Immunoglobulins"/>
    <property type="match status" value="1"/>
</dbReference>
<dbReference type="InterPro" id="IPR014756">
    <property type="entry name" value="Ig_E-set"/>
</dbReference>
<comment type="subcellular location">
    <subcellularLocation>
        <location evidence="1">Nucleus</location>
    </subcellularLocation>
    <subcellularLocation>
        <location evidence="3">Secreted</location>
    </subcellularLocation>
    <subcellularLocation>
        <location evidence="2">Target cell membrane</location>
    </subcellularLocation>
</comment>
<evidence type="ECO:0000256" key="5">
    <source>
        <dbReference type="ARBA" id="ARBA00022483"/>
    </source>
</evidence>
<dbReference type="GO" id="GO:0044231">
    <property type="term" value="C:host cell presynaptic membrane"/>
    <property type="evidence" value="ECO:0007669"/>
    <property type="project" value="UniProtKB-KW"/>
</dbReference>
<evidence type="ECO:0000256" key="9">
    <source>
        <dbReference type="ARBA" id="ARBA00022699"/>
    </source>
</evidence>
<dbReference type="GO" id="GO:0005634">
    <property type="term" value="C:nucleus"/>
    <property type="evidence" value="ECO:0007669"/>
    <property type="project" value="UniProtKB-SubCell"/>
</dbReference>
<name>A0A8X6NPZ7_NEPPI</name>
<dbReference type="SUPFAM" id="SSF48403">
    <property type="entry name" value="Ankyrin repeat"/>
    <property type="match status" value="1"/>
</dbReference>
<keyword evidence="14" id="KW-0010">Activator</keyword>
<dbReference type="GO" id="GO:0006357">
    <property type="term" value="P:regulation of transcription by RNA polymerase II"/>
    <property type="evidence" value="ECO:0007669"/>
    <property type="project" value="TreeGrafter"/>
</dbReference>
<evidence type="ECO:0000256" key="14">
    <source>
        <dbReference type="ARBA" id="ARBA00023159"/>
    </source>
</evidence>
<keyword evidence="13" id="KW-0040">ANK repeat</keyword>
<sequence>MTQSEETRPVLPESLESIPKADYFPNQRHRWNTNEEIASLLISFERHEDWLSKEVKIRPKSGSMLLYSRKRVRYRRDGYCWKKRKDGKTTREDHMKLKVQGTECIYGCYVHSAILPTFHRRCYWLLQNPDIVLVHYLNVPYSDDNKLLVTPSLSYCADKKEWTKEELVSQLKPMFYSENEPDLNNELEISTAETVEAIVQQLMEKQRAKSTARTHECACDNAPKGNTPGSEKKCSHTFHRIISPKTHSRGVLAAVSTASANSTTSTTTATPASSTTTTALTTNSTSVKSEEAPVKRATVSATVAVSGVSPRPGSVILAPCRPILQDGKHEVALTTGSHGSGGGSAAATSLILNLSQLQGGGGLLILNSAAAASSVGLTSASVTPVTFLCGQDSNAATTVRSITTHTLHTAMDTSDSPTTLKSTKKQSQNVKAEVEEGLECALKRDVHFSNVPTTKDPDLCSVMEELSSETKDLPLNLFEDSLAMSQDDIQRTLLANMPPPKYVVQDSNPHISVKIESPHPSDNVIVDLNPMDFIDNDISTPDEEVFNMDTFDILSDLPNLDDLNPDLAPSSGLSSSSSSTPVSNSSFAAKTNHSAMDYREGTANITDYSPDWCYTEGGVKVLVTGPWYSSSSPYTILFDGVSVPTTLVQSGVLRCYSPAHETGLVTLQVACEGFVISNSVFFEYRQRQSATNVKSEDWFSVEDSTLKLSLLERLEIMETKLTFSLDSSSAGLTTNSVVQNASDEQKSFEDRLVTLCQKFMTGSWTRHDDVSPMLTTTCSDLTLLHLAAALGFSRLVCTLLHWRNENSSLMLEREVDAMSQDKRGCTPLMWACALGFTDVALLLYQWNRAAIKVSNNRGVTPLSVASERGHEMLVDQLEKLEHSQTQHLSASKSAESELSSSLKIEDSDLGVSLKSSSLDQMLMDPTSSSTVQMSASSPKNSQPMAVQETSPSTASFSSSDILDNPNLESQSYSLHLNESSFLSFLNVLQASSRDVNVNQSKTKKDLPSSSTLIENNEKNKTTANLISDIIASDDELEGQFSTAATEGSTISSRRDSCSSCDLNLPLNSDANNRVLTLAEHIIAAMPDRIKASANTDPEDVHFRSGEEFSESESRGLSSGQNPPDLEMCSVDDSPPPLLNEEFNFDHSYSHKGRKRQEEQEKEKAAATLIQTYYRRYKQYMYYKQMTKAAQLIQSQFRNYCEHKRFKKWKESDADCISPALGSSPSSVAGPSAASLQSLYWTLAESERRLSSSREGTPTSSTLKGGNIKPLEKYSSFSGSLKITAYGNIYKERRLQRERALAAEKEKQLGEAQSLQPLRLKYQEQPSDKRLLSDVKTPKCDMDNT</sequence>
<dbReference type="GO" id="GO:0005576">
    <property type="term" value="C:extracellular region"/>
    <property type="evidence" value="ECO:0007669"/>
    <property type="project" value="UniProtKB-SubCell"/>
</dbReference>
<dbReference type="InterPro" id="IPR036770">
    <property type="entry name" value="Ankyrin_rpt-contain_sf"/>
</dbReference>
<feature type="compositionally biased region" description="Basic and acidic residues" evidence="19">
    <location>
        <begin position="1325"/>
        <end position="1344"/>
    </location>
</feature>
<feature type="region of interest" description="Disordered" evidence="19">
    <location>
        <begin position="1092"/>
        <end position="1124"/>
    </location>
</feature>
<dbReference type="InterPro" id="IPR000048">
    <property type="entry name" value="IQ_motif_EF-hand-BS"/>
</dbReference>
<dbReference type="InterPro" id="IPR002909">
    <property type="entry name" value="IPT_dom"/>
</dbReference>
<evidence type="ECO:0000256" key="19">
    <source>
        <dbReference type="SAM" id="MobiDB-lite"/>
    </source>
</evidence>
<evidence type="ECO:0000256" key="2">
    <source>
        <dbReference type="ARBA" id="ARBA00004175"/>
    </source>
</evidence>
<dbReference type="InterPro" id="IPR005559">
    <property type="entry name" value="CG-1_dom"/>
</dbReference>
<comment type="caution">
    <text evidence="21">The sequence shown here is derived from an EMBL/GenBank/DDBJ whole genome shotgun (WGS) entry which is preliminary data.</text>
</comment>
<dbReference type="InterPro" id="IPR013783">
    <property type="entry name" value="Ig-like_fold"/>
</dbReference>
<dbReference type="Pfam" id="PF01833">
    <property type="entry name" value="TIG"/>
    <property type="match status" value="1"/>
</dbReference>
<dbReference type="GO" id="GO:0044218">
    <property type="term" value="C:other organism cell membrane"/>
    <property type="evidence" value="ECO:0007669"/>
    <property type="project" value="UniProtKB-KW"/>
</dbReference>
<dbReference type="SUPFAM" id="SSF52540">
    <property type="entry name" value="P-loop containing nucleoside triphosphate hydrolases"/>
    <property type="match status" value="1"/>
</dbReference>
<evidence type="ECO:0000256" key="12">
    <source>
        <dbReference type="ARBA" id="ARBA00023028"/>
    </source>
</evidence>
<evidence type="ECO:0000256" key="4">
    <source>
        <dbReference type="ARBA" id="ARBA00008267"/>
    </source>
</evidence>
<dbReference type="Gene3D" id="1.25.40.20">
    <property type="entry name" value="Ankyrin repeat-containing domain"/>
    <property type="match status" value="1"/>
</dbReference>
<evidence type="ECO:0000256" key="1">
    <source>
        <dbReference type="ARBA" id="ARBA00004123"/>
    </source>
</evidence>
<evidence type="ECO:0000256" key="18">
    <source>
        <dbReference type="ARBA" id="ARBA00029480"/>
    </source>
</evidence>
<dbReference type="Pfam" id="PF12796">
    <property type="entry name" value="Ank_2"/>
    <property type="match status" value="1"/>
</dbReference>
<dbReference type="GO" id="GO:0003690">
    <property type="term" value="F:double-stranded DNA binding"/>
    <property type="evidence" value="ECO:0007669"/>
    <property type="project" value="TreeGrafter"/>
</dbReference>
<dbReference type="SUPFAM" id="SSF81296">
    <property type="entry name" value="E set domains"/>
    <property type="match status" value="1"/>
</dbReference>
<dbReference type="EMBL" id="BMAW01107245">
    <property type="protein sequence ID" value="GFT28369.1"/>
    <property type="molecule type" value="Genomic_DNA"/>
</dbReference>
<evidence type="ECO:0000313" key="22">
    <source>
        <dbReference type="Proteomes" id="UP000887013"/>
    </source>
</evidence>
<protein>
    <submittedName>
        <fullName evidence="21">Calmodulin-binding transcription activator 2</fullName>
    </submittedName>
</protein>
<keyword evidence="11" id="KW-0805">Transcription regulation</keyword>
<dbReference type="Pfam" id="PF03859">
    <property type="entry name" value="CG-1"/>
    <property type="match status" value="1"/>
</dbReference>
<dbReference type="SMART" id="SM01076">
    <property type="entry name" value="CG-1"/>
    <property type="match status" value="1"/>
</dbReference>
<keyword evidence="9" id="KW-0528">Neurotoxin</keyword>
<dbReference type="SMART" id="SM00015">
    <property type="entry name" value="IQ"/>
    <property type="match status" value="2"/>
</dbReference>
<keyword evidence="22" id="KW-1185">Reference proteome</keyword>
<dbReference type="PANTHER" id="PTHR23335:SF1">
    <property type="entry name" value="CALMODULIN-BINDING TRANSCRIPTION ACTIVATOR, ISOFORM F"/>
    <property type="match status" value="1"/>
</dbReference>
<keyword evidence="15" id="KW-0804">Transcription</keyword>
<dbReference type="Gene3D" id="1.20.5.190">
    <property type="match status" value="1"/>
</dbReference>
<keyword evidence="10" id="KW-0677">Repeat</keyword>
<evidence type="ECO:0000256" key="8">
    <source>
        <dbReference type="ARBA" id="ARBA00022656"/>
    </source>
</evidence>
<feature type="compositionally biased region" description="Low complexity" evidence="19">
    <location>
        <begin position="950"/>
        <end position="959"/>
    </location>
</feature>
<feature type="region of interest" description="Disordered" evidence="19">
    <location>
        <begin position="921"/>
        <end position="961"/>
    </location>
</feature>
<keyword evidence="8" id="KW-0800">Toxin</keyword>
<evidence type="ECO:0000256" key="10">
    <source>
        <dbReference type="ARBA" id="ARBA00022737"/>
    </source>
</evidence>
<dbReference type="PANTHER" id="PTHR23335">
    <property type="entry name" value="CALMODULIN-BINDING TRANSCRIPTION ACTIVATOR CAMTA"/>
    <property type="match status" value="1"/>
</dbReference>
<keyword evidence="6" id="KW-0964">Secreted</keyword>
<organism evidence="21 22">
    <name type="scientific">Nephila pilipes</name>
    <name type="common">Giant wood spider</name>
    <name type="synonym">Nephila maculata</name>
    <dbReference type="NCBI Taxonomy" id="299642"/>
    <lineage>
        <taxon>Eukaryota</taxon>
        <taxon>Metazoa</taxon>
        <taxon>Ecdysozoa</taxon>
        <taxon>Arthropoda</taxon>
        <taxon>Chelicerata</taxon>
        <taxon>Arachnida</taxon>
        <taxon>Araneae</taxon>
        <taxon>Araneomorphae</taxon>
        <taxon>Entelegynae</taxon>
        <taxon>Araneoidea</taxon>
        <taxon>Nephilidae</taxon>
        <taxon>Nephila</taxon>
    </lineage>
</organism>
<evidence type="ECO:0000256" key="13">
    <source>
        <dbReference type="ARBA" id="ARBA00023043"/>
    </source>
</evidence>
<dbReference type="FunFam" id="2.60.40.10:FF:000089">
    <property type="entry name" value="calmodulin-binding transcription activator 2 isoform X1"/>
    <property type="match status" value="1"/>
</dbReference>
<comment type="similarity">
    <text evidence="4">Belongs to the CAMTA family.</text>
</comment>
<feature type="region of interest" description="Disordered" evidence="19">
    <location>
        <begin position="565"/>
        <end position="586"/>
    </location>
</feature>
<gene>
    <name evidence="21" type="primary">Camta2</name>
    <name evidence="21" type="ORF">NPIL_156901</name>
</gene>
<dbReference type="InterPro" id="IPR027417">
    <property type="entry name" value="P-loop_NTPase"/>
</dbReference>
<feature type="region of interest" description="Disordered" evidence="19">
    <location>
        <begin position="258"/>
        <end position="291"/>
    </location>
</feature>
<dbReference type="PROSITE" id="PS51437">
    <property type="entry name" value="CG_1"/>
    <property type="match status" value="1"/>
</dbReference>
<comment type="subunit">
    <text evidence="18">May interact with calmodulin.</text>
</comment>
<evidence type="ECO:0000256" key="6">
    <source>
        <dbReference type="ARBA" id="ARBA00022525"/>
    </source>
</evidence>
<feature type="compositionally biased region" description="Low complexity" evidence="19">
    <location>
        <begin position="927"/>
        <end position="937"/>
    </location>
</feature>
<evidence type="ECO:0000256" key="11">
    <source>
        <dbReference type="ARBA" id="ARBA00023015"/>
    </source>
</evidence>
<feature type="compositionally biased region" description="Polar residues" evidence="19">
    <location>
        <begin position="938"/>
        <end position="949"/>
    </location>
</feature>
<dbReference type="PROSITE" id="PS50096">
    <property type="entry name" value="IQ"/>
    <property type="match status" value="2"/>
</dbReference>
<keyword evidence="7" id="KW-0472">Membrane</keyword>
<dbReference type="GO" id="GO:0006887">
    <property type="term" value="P:exocytosis"/>
    <property type="evidence" value="ECO:0007669"/>
    <property type="project" value="UniProtKB-KW"/>
</dbReference>
<evidence type="ECO:0000256" key="17">
    <source>
        <dbReference type="ARBA" id="ARBA00023298"/>
    </source>
</evidence>
<evidence type="ECO:0000256" key="3">
    <source>
        <dbReference type="ARBA" id="ARBA00004613"/>
    </source>
</evidence>
<evidence type="ECO:0000313" key="21">
    <source>
        <dbReference type="EMBL" id="GFT28369.1"/>
    </source>
</evidence>
<evidence type="ECO:0000256" key="15">
    <source>
        <dbReference type="ARBA" id="ARBA00023163"/>
    </source>
</evidence>
<dbReference type="OrthoDB" id="6430182at2759"/>
<evidence type="ECO:0000259" key="20">
    <source>
        <dbReference type="PROSITE" id="PS51437"/>
    </source>
</evidence>
<keyword evidence="12" id="KW-0638">Presynaptic neurotoxin</keyword>
<dbReference type="CDD" id="cd23767">
    <property type="entry name" value="IQCD"/>
    <property type="match status" value="1"/>
</dbReference>
<proteinExistence type="inferred from homology"/>